<dbReference type="InterPro" id="IPR020471">
    <property type="entry name" value="AKR"/>
</dbReference>
<dbReference type="SUPFAM" id="SSF51430">
    <property type="entry name" value="NAD(P)-linked oxidoreductase"/>
    <property type="match status" value="1"/>
</dbReference>
<dbReference type="Gene3D" id="3.20.20.100">
    <property type="entry name" value="NADP-dependent oxidoreductase domain"/>
    <property type="match status" value="1"/>
</dbReference>
<protein>
    <submittedName>
        <fullName evidence="2">AKR1A1</fullName>
    </submittedName>
</protein>
<dbReference type="InterPro" id="IPR018170">
    <property type="entry name" value="Aldo/ket_reductase_CS"/>
</dbReference>
<dbReference type="InterPro" id="IPR023210">
    <property type="entry name" value="NADP_OxRdtase_dom"/>
</dbReference>
<feature type="domain" description="NADP-dependent oxidoreductase" evidence="1">
    <location>
        <begin position="14"/>
        <end position="207"/>
    </location>
</feature>
<sequence length="211" mass="23920">MSVTKPCAQRCEGDARAVVREAIRLGYRHIDTAYLYHNEDNVGLGIADVINEGLVRREDLFVVSKLPSQGHRRERVLYFLKKSLASLQLDYLDLYLIHTPFHIEPEDGNDDEPKEPIPDSNTDYLQTWKGMEDCVRLGLTKSIGLSNFNSLQILDIYKNATIKPSNLQVECHPYLAQNELLAVCRELDITVTAYAPLGSPFLPDMMRNNGL</sequence>
<evidence type="ECO:0000313" key="3">
    <source>
        <dbReference type="Proteomes" id="UP001235939"/>
    </source>
</evidence>
<dbReference type="Proteomes" id="UP001235939">
    <property type="component" value="Chromosome 10"/>
</dbReference>
<dbReference type="InterPro" id="IPR036812">
    <property type="entry name" value="NAD(P)_OxRdtase_dom_sf"/>
</dbReference>
<organism evidence="2 3">
    <name type="scientific">Cordylochernes scorpioides</name>
    <dbReference type="NCBI Taxonomy" id="51811"/>
    <lineage>
        <taxon>Eukaryota</taxon>
        <taxon>Metazoa</taxon>
        <taxon>Ecdysozoa</taxon>
        <taxon>Arthropoda</taxon>
        <taxon>Chelicerata</taxon>
        <taxon>Arachnida</taxon>
        <taxon>Pseudoscorpiones</taxon>
        <taxon>Cheliferoidea</taxon>
        <taxon>Chernetidae</taxon>
        <taxon>Cordylochernes</taxon>
    </lineage>
</organism>
<dbReference type="Pfam" id="PF00248">
    <property type="entry name" value="Aldo_ket_red"/>
    <property type="match status" value="1"/>
</dbReference>
<proteinExistence type="predicted"/>
<dbReference type="PROSITE" id="PS00798">
    <property type="entry name" value="ALDOKETO_REDUCTASE_1"/>
    <property type="match status" value="1"/>
</dbReference>
<accession>A0ABY6KXC3</accession>
<evidence type="ECO:0000313" key="2">
    <source>
        <dbReference type="EMBL" id="UYV73529.1"/>
    </source>
</evidence>
<reference evidence="2 3" key="1">
    <citation type="submission" date="2022-01" db="EMBL/GenBank/DDBJ databases">
        <title>A chromosomal length assembly of Cordylochernes scorpioides.</title>
        <authorList>
            <person name="Zeh D."/>
            <person name="Zeh J."/>
        </authorList>
    </citation>
    <scope>NUCLEOTIDE SEQUENCE [LARGE SCALE GENOMIC DNA]</scope>
    <source>
        <strain evidence="2">IN4F17</strain>
        <tissue evidence="2">Whole Body</tissue>
    </source>
</reference>
<dbReference type="PROSITE" id="PS00062">
    <property type="entry name" value="ALDOKETO_REDUCTASE_2"/>
    <property type="match status" value="1"/>
</dbReference>
<gene>
    <name evidence="2" type="ORF">LAZ67_10003983</name>
</gene>
<name>A0ABY6KXC3_9ARAC</name>
<evidence type="ECO:0000259" key="1">
    <source>
        <dbReference type="Pfam" id="PF00248"/>
    </source>
</evidence>
<dbReference type="PANTHER" id="PTHR11732">
    <property type="entry name" value="ALDO/KETO REDUCTASE"/>
    <property type="match status" value="1"/>
</dbReference>
<keyword evidence="3" id="KW-1185">Reference proteome</keyword>
<dbReference type="PRINTS" id="PR00069">
    <property type="entry name" value="ALDKETRDTASE"/>
</dbReference>
<dbReference type="EMBL" id="CP092872">
    <property type="protein sequence ID" value="UYV73529.1"/>
    <property type="molecule type" value="Genomic_DNA"/>
</dbReference>